<evidence type="ECO:0000313" key="2">
    <source>
        <dbReference type="EMBL" id="SNC65777.1"/>
    </source>
</evidence>
<evidence type="ECO:0000313" key="3">
    <source>
        <dbReference type="Proteomes" id="UP000198131"/>
    </source>
</evidence>
<reference evidence="3" key="1">
    <citation type="submission" date="2017-06" db="EMBL/GenBank/DDBJ databases">
        <authorList>
            <person name="Varghese N."/>
            <person name="Submissions S."/>
        </authorList>
    </citation>
    <scope>NUCLEOTIDE SEQUENCE [LARGE SCALE GENOMIC DNA]</scope>
    <source>
        <strain evidence="3">DSM 11116</strain>
    </source>
</reference>
<name>A0A212TI97_9BACT</name>
<dbReference type="RefSeq" id="WP_088842628.1">
    <property type="nucleotide sequence ID" value="NZ_FYEW01000001.1"/>
</dbReference>
<dbReference type="SUPFAM" id="SSF109854">
    <property type="entry name" value="DinB/YfiT-like putative metalloenzymes"/>
    <property type="match status" value="1"/>
</dbReference>
<dbReference type="NCBIfam" id="NF009807">
    <property type="entry name" value="PRK13291.1"/>
    <property type="match status" value="1"/>
</dbReference>
<proteinExistence type="predicted"/>
<dbReference type="InterPro" id="IPR034660">
    <property type="entry name" value="DinB/YfiT-like"/>
</dbReference>
<sequence length="181" mass="20772">METTATPDLRFPIGHPILPDEPLERGARMAYVAQIALLSDQLRAAVTGLTPAQLDTPYRPGGWSVRQVVHHLPDSHLNSFVRFKLALTEDNPTICPYEEQLWAELPDTAATPPAVSLALLESLHIRWTFLLRNLTEQQWQRTFYHPGTKRKFTLEQALVLYAWHGRHHVAHITELRRREGF</sequence>
<accession>A0A212TI97</accession>
<feature type="domain" description="DinB-like" evidence="1">
    <location>
        <begin position="40"/>
        <end position="172"/>
    </location>
</feature>
<dbReference type="Pfam" id="PF12867">
    <property type="entry name" value="DinB_2"/>
    <property type="match status" value="1"/>
</dbReference>
<dbReference type="Proteomes" id="UP000198131">
    <property type="component" value="Unassembled WGS sequence"/>
</dbReference>
<dbReference type="InterPro" id="IPR024775">
    <property type="entry name" value="DinB-like"/>
</dbReference>
<dbReference type="Gene3D" id="1.20.120.450">
    <property type="entry name" value="dinb family like domain"/>
    <property type="match status" value="1"/>
</dbReference>
<keyword evidence="3" id="KW-1185">Reference proteome</keyword>
<gene>
    <name evidence="2" type="ORF">SAMN06265337_1387</name>
</gene>
<evidence type="ECO:0000259" key="1">
    <source>
        <dbReference type="Pfam" id="PF12867"/>
    </source>
</evidence>
<protein>
    <submittedName>
        <fullName evidence="2">DinB superfamily protein</fullName>
    </submittedName>
</protein>
<dbReference type="OrthoDB" id="9796039at2"/>
<dbReference type="AlphaFoldDB" id="A0A212TI97"/>
<dbReference type="EMBL" id="FYEW01000001">
    <property type="protein sequence ID" value="SNC65777.1"/>
    <property type="molecule type" value="Genomic_DNA"/>
</dbReference>
<organism evidence="2 3">
    <name type="scientific">Hymenobacter gelipurpurascens</name>
    <dbReference type="NCBI Taxonomy" id="89968"/>
    <lineage>
        <taxon>Bacteria</taxon>
        <taxon>Pseudomonadati</taxon>
        <taxon>Bacteroidota</taxon>
        <taxon>Cytophagia</taxon>
        <taxon>Cytophagales</taxon>
        <taxon>Hymenobacteraceae</taxon>
        <taxon>Hymenobacter</taxon>
    </lineage>
</organism>